<gene>
    <name evidence="4" type="primary">Aste57867_2239</name>
    <name evidence="3" type="ORF">As57867_002234</name>
    <name evidence="4" type="ORF">ASTE57867_2239</name>
</gene>
<keyword evidence="5" id="KW-1185">Reference proteome</keyword>
<sequence>MDPPYYPQGPPMMQDERERRQTAAAMNSMYMQNPMGMHSQQVQYNMYHQQVHHQQQQQQPPGMMYTDGYHNVGGGQHMNMGASSMNNAQQQQQSYGYYDPSTASVGASLPDPAPVEQSSKRHAPRSAFADYETPPMFIYTKTEPVESVAETQMRNLSVQDDDAAPGPMEVAPGVPLDLAVLAKFLGKEEGEITSDEIRTFMATPGCITIYRKLQEEEQRKQKRLARNRDLAGARRKRFKELVEGFETEVKELQNVLAKTLAHQFGQGDIQTLLEALKGAHRQSGHMSKDSKTEETTLLLTQLLRRASTIRQANEDSWMLALAAQDDPIFRELKLELGLTDMQCIRLLQLEPYVHNESTRLAIVDKCFAALQVHEWLHFPHTDMLVDLFRGPLNETQLQKFTQWTRVNQRTIQQLQFAMVVAADKDLLFDFPAEL</sequence>
<evidence type="ECO:0000313" key="3">
    <source>
        <dbReference type="EMBL" id="KAF0717531.1"/>
    </source>
</evidence>
<protein>
    <submittedName>
        <fullName evidence="4">Aste57867_2239 protein</fullName>
    </submittedName>
</protein>
<keyword evidence="1" id="KW-0175">Coiled coil</keyword>
<dbReference type="EMBL" id="CAADRA010000241">
    <property type="protein sequence ID" value="VFT79442.1"/>
    <property type="molecule type" value="Genomic_DNA"/>
</dbReference>
<evidence type="ECO:0000313" key="4">
    <source>
        <dbReference type="EMBL" id="VFT79442.1"/>
    </source>
</evidence>
<dbReference type="AlphaFoldDB" id="A0A485K791"/>
<dbReference type="EMBL" id="VJMH01000241">
    <property type="protein sequence ID" value="KAF0717531.1"/>
    <property type="molecule type" value="Genomic_DNA"/>
</dbReference>
<evidence type="ECO:0000313" key="5">
    <source>
        <dbReference type="Proteomes" id="UP000332933"/>
    </source>
</evidence>
<organism evidence="4 5">
    <name type="scientific">Aphanomyces stellatus</name>
    <dbReference type="NCBI Taxonomy" id="120398"/>
    <lineage>
        <taxon>Eukaryota</taxon>
        <taxon>Sar</taxon>
        <taxon>Stramenopiles</taxon>
        <taxon>Oomycota</taxon>
        <taxon>Saprolegniomycetes</taxon>
        <taxon>Saprolegniales</taxon>
        <taxon>Verrucalvaceae</taxon>
        <taxon>Aphanomyces</taxon>
    </lineage>
</organism>
<feature type="region of interest" description="Disordered" evidence="2">
    <location>
        <begin position="79"/>
        <end position="125"/>
    </location>
</feature>
<reference evidence="4 5" key="1">
    <citation type="submission" date="2019-03" db="EMBL/GenBank/DDBJ databases">
        <authorList>
            <person name="Gaulin E."/>
            <person name="Dumas B."/>
        </authorList>
    </citation>
    <scope>NUCLEOTIDE SEQUENCE [LARGE SCALE GENOMIC DNA]</scope>
    <source>
        <strain evidence="4">CBS 568.67</strain>
    </source>
</reference>
<feature type="coiled-coil region" evidence="1">
    <location>
        <begin position="210"/>
        <end position="255"/>
    </location>
</feature>
<dbReference type="OrthoDB" id="73106at2759"/>
<dbReference type="Proteomes" id="UP000332933">
    <property type="component" value="Unassembled WGS sequence"/>
</dbReference>
<reference evidence="3" key="2">
    <citation type="submission" date="2019-06" db="EMBL/GenBank/DDBJ databases">
        <title>Genomics analysis of Aphanomyces spp. identifies a new class of oomycete effector associated with host adaptation.</title>
        <authorList>
            <person name="Gaulin E."/>
        </authorList>
    </citation>
    <scope>NUCLEOTIDE SEQUENCE</scope>
    <source>
        <strain evidence="3">CBS 578.67</strain>
    </source>
</reference>
<name>A0A485K791_9STRA</name>
<proteinExistence type="predicted"/>
<evidence type="ECO:0000256" key="2">
    <source>
        <dbReference type="SAM" id="MobiDB-lite"/>
    </source>
</evidence>
<accession>A0A485K791</accession>
<evidence type="ECO:0000256" key="1">
    <source>
        <dbReference type="SAM" id="Coils"/>
    </source>
</evidence>